<accession>A0A4R0XC88</accession>
<feature type="region of interest" description="Disordered" evidence="1">
    <location>
        <begin position="1"/>
        <end position="62"/>
    </location>
</feature>
<keyword evidence="3" id="KW-1185">Reference proteome</keyword>
<dbReference type="Proteomes" id="UP000294200">
    <property type="component" value="Unassembled WGS sequence"/>
</dbReference>
<evidence type="ECO:0000313" key="3">
    <source>
        <dbReference type="Proteomes" id="UP000294200"/>
    </source>
</evidence>
<sequence>MTSPETHVTTKPKEQKPTTEKSEDDIDKAVDDTFPASDPPATGGTTRIESEDGEEADEDSAT</sequence>
<proteinExistence type="predicted"/>
<evidence type="ECO:0000313" key="2">
    <source>
        <dbReference type="EMBL" id="TCG05290.1"/>
    </source>
</evidence>
<protein>
    <submittedName>
        <fullName evidence="2">Uncharacterized protein</fullName>
    </submittedName>
</protein>
<evidence type="ECO:0000256" key="1">
    <source>
        <dbReference type="SAM" id="MobiDB-lite"/>
    </source>
</evidence>
<reference evidence="2 3" key="1">
    <citation type="submission" date="2017-02" db="EMBL/GenBank/DDBJ databases">
        <title>Paraburkholderia sophoroidis sp. nov. and Paraburkholderia steynii sp. nov. rhizobial symbionts of the fynbos legume Hypocalyptus sophoroides.</title>
        <authorList>
            <person name="Steenkamp E.T."/>
            <person name="Beukes C.W."/>
            <person name="Van Zyl E."/>
            <person name="Avontuur J."/>
            <person name="Chan W.Y."/>
            <person name="Hassen A."/>
            <person name="Palmer M."/>
            <person name="Mthombeni L."/>
            <person name="Phalane F."/>
            <person name="Sereme K."/>
            <person name="Venter S.N."/>
        </authorList>
    </citation>
    <scope>NUCLEOTIDE SEQUENCE [LARGE SCALE GENOMIC DNA]</scope>
    <source>
        <strain evidence="2 3">HC1.1ba</strain>
    </source>
</reference>
<comment type="caution">
    <text evidence="2">The sequence shown here is derived from an EMBL/GenBank/DDBJ whole genome shotgun (WGS) entry which is preliminary data.</text>
</comment>
<dbReference type="EMBL" id="MWML01000179">
    <property type="protein sequence ID" value="TCG05290.1"/>
    <property type="molecule type" value="Genomic_DNA"/>
</dbReference>
<feature type="compositionally biased region" description="Acidic residues" evidence="1">
    <location>
        <begin position="51"/>
        <end position="62"/>
    </location>
</feature>
<gene>
    <name evidence="2" type="ORF">BZM27_34840</name>
</gene>
<organism evidence="2 3">
    <name type="scientific">Paraburkholderia steynii</name>
    <dbReference type="NCBI Taxonomy" id="1245441"/>
    <lineage>
        <taxon>Bacteria</taxon>
        <taxon>Pseudomonadati</taxon>
        <taxon>Pseudomonadota</taxon>
        <taxon>Betaproteobacteria</taxon>
        <taxon>Burkholderiales</taxon>
        <taxon>Burkholderiaceae</taxon>
        <taxon>Paraburkholderia</taxon>
    </lineage>
</organism>
<dbReference type="AlphaFoldDB" id="A0A4R0XC88"/>
<name>A0A4R0XC88_9BURK</name>
<feature type="compositionally biased region" description="Basic and acidic residues" evidence="1">
    <location>
        <begin position="11"/>
        <end position="31"/>
    </location>
</feature>